<comment type="caution">
    <text evidence="2">The sequence shown here is derived from an EMBL/GenBank/DDBJ whole genome shotgun (WGS) entry which is preliminary data.</text>
</comment>
<proteinExistence type="predicted"/>
<dbReference type="PROSITE" id="PS51257">
    <property type="entry name" value="PROKAR_LIPOPROTEIN"/>
    <property type="match status" value="1"/>
</dbReference>
<keyword evidence="3" id="KW-1185">Reference proteome</keyword>
<protein>
    <submittedName>
        <fullName evidence="2">DUF2927 domain-containing protein</fullName>
    </submittedName>
</protein>
<feature type="signal peptide" evidence="1">
    <location>
        <begin position="1"/>
        <end position="21"/>
    </location>
</feature>
<sequence length="459" mass="50127">MKIADFRHIMGSLALPLIVSACVTAPAISPAPDTLPAMRMFQGATTATATRSNRALAQDFLDLTFRLENGEALPVFTRFEGPVTLRMAGTQSEVNQRDLSELLARLRREAGVQISQISGEARANITVEFLPARVIRRAVPTAVCIVVPGVSSWQEYQRQRAQERTSWAALQKREHVAIFIPENQAPQDVRDCLHEELAQALGPLNDLWRLNDSVFNDDNFHVVLTRFDMLMLRLTYDPLLRSGMSREQVAARLPSLLERINPEGSFEAGRGNTEIAPVDWNQAIETALYSSASAARRLQAAETAIAIAQNRNLSPQLKAFGHYAQGRLLAGRDHTGSTRALLAAGDIYAALPGSELQTAHVAQRLAFAALKAGNAAGVIDLIDGARPVVEKAQNAILLSSMLMLKARAQDMLGQAEQASETRQNAIAWGRYGYGSMDTIQRRLREIDNLAPAAVTSGDS</sequence>
<accession>A0A8J7LNE5</accession>
<reference evidence="2" key="1">
    <citation type="submission" date="2020-10" db="EMBL/GenBank/DDBJ databases">
        <title>Paenihalocynthiibacter styelae gen. nov., sp. nov., isolated from stalked sea squirt Styela clava.</title>
        <authorList>
            <person name="Kim Y.-O."/>
            <person name="Yoon J.-H."/>
        </authorList>
    </citation>
    <scope>NUCLEOTIDE SEQUENCE</scope>
    <source>
        <strain evidence="2">MYP1-1</strain>
    </source>
</reference>
<dbReference type="EMBL" id="JADCKQ010000001">
    <property type="protein sequence ID" value="MBI1492086.1"/>
    <property type="molecule type" value="Genomic_DNA"/>
</dbReference>
<organism evidence="2 3">
    <name type="scientific">Halocynthiibacter styelae</name>
    <dbReference type="NCBI Taxonomy" id="2761955"/>
    <lineage>
        <taxon>Bacteria</taxon>
        <taxon>Pseudomonadati</taxon>
        <taxon>Pseudomonadota</taxon>
        <taxon>Alphaproteobacteria</taxon>
        <taxon>Rhodobacterales</taxon>
        <taxon>Paracoccaceae</taxon>
        <taxon>Halocynthiibacter</taxon>
    </lineage>
</organism>
<dbReference type="RefSeq" id="WP_228847053.1">
    <property type="nucleotide sequence ID" value="NZ_JADCKQ010000001.1"/>
</dbReference>
<keyword evidence="1" id="KW-0732">Signal</keyword>
<gene>
    <name evidence="2" type="ORF">H1D41_00390</name>
</gene>
<name>A0A8J7LNE5_9RHOB</name>
<dbReference type="AlphaFoldDB" id="A0A8J7LNE5"/>
<evidence type="ECO:0000256" key="1">
    <source>
        <dbReference type="SAM" id="SignalP"/>
    </source>
</evidence>
<dbReference type="Pfam" id="PF11150">
    <property type="entry name" value="DUF2927"/>
    <property type="match status" value="1"/>
</dbReference>
<dbReference type="InterPro" id="IPR021323">
    <property type="entry name" value="DUF2927"/>
</dbReference>
<feature type="chain" id="PRO_5035306563" evidence="1">
    <location>
        <begin position="22"/>
        <end position="459"/>
    </location>
</feature>
<evidence type="ECO:0000313" key="3">
    <source>
        <dbReference type="Proteomes" id="UP000640583"/>
    </source>
</evidence>
<dbReference type="Proteomes" id="UP000640583">
    <property type="component" value="Unassembled WGS sequence"/>
</dbReference>
<evidence type="ECO:0000313" key="2">
    <source>
        <dbReference type="EMBL" id="MBI1492086.1"/>
    </source>
</evidence>